<dbReference type="EMBL" id="GGEC01071202">
    <property type="protein sequence ID" value="MBX51686.1"/>
    <property type="molecule type" value="Transcribed_RNA"/>
</dbReference>
<protein>
    <submittedName>
        <fullName evidence="1">Uncharacterized protein</fullName>
    </submittedName>
</protein>
<proteinExistence type="predicted"/>
<evidence type="ECO:0000313" key="1">
    <source>
        <dbReference type="EMBL" id="MBX51686.1"/>
    </source>
</evidence>
<name>A0A2P2PA94_RHIMU</name>
<organism evidence="1">
    <name type="scientific">Rhizophora mucronata</name>
    <name type="common">Asiatic mangrove</name>
    <dbReference type="NCBI Taxonomy" id="61149"/>
    <lineage>
        <taxon>Eukaryota</taxon>
        <taxon>Viridiplantae</taxon>
        <taxon>Streptophyta</taxon>
        <taxon>Embryophyta</taxon>
        <taxon>Tracheophyta</taxon>
        <taxon>Spermatophyta</taxon>
        <taxon>Magnoliopsida</taxon>
        <taxon>eudicotyledons</taxon>
        <taxon>Gunneridae</taxon>
        <taxon>Pentapetalae</taxon>
        <taxon>rosids</taxon>
        <taxon>fabids</taxon>
        <taxon>Malpighiales</taxon>
        <taxon>Rhizophoraceae</taxon>
        <taxon>Rhizophora</taxon>
    </lineage>
</organism>
<accession>A0A2P2PA94</accession>
<reference evidence="1" key="1">
    <citation type="submission" date="2018-02" db="EMBL/GenBank/DDBJ databases">
        <title>Rhizophora mucronata_Transcriptome.</title>
        <authorList>
            <person name="Meera S.P."/>
            <person name="Sreeshan A."/>
            <person name="Augustine A."/>
        </authorList>
    </citation>
    <scope>NUCLEOTIDE SEQUENCE</scope>
    <source>
        <tissue evidence="1">Leaf</tissue>
    </source>
</reference>
<sequence length="36" mass="4344">MEKSELLAWSQWLRFSLASWTHLGEFSGKKIYWTIL</sequence>
<dbReference type="AlphaFoldDB" id="A0A2P2PA94"/>